<dbReference type="Pfam" id="PF00078">
    <property type="entry name" value="RVT_1"/>
    <property type="match status" value="1"/>
</dbReference>
<dbReference type="AlphaFoldDB" id="A0AAW1MNQ4"/>
<keyword evidence="3" id="KW-1185">Reference proteome</keyword>
<dbReference type="PROSITE" id="PS50878">
    <property type="entry name" value="RT_POL"/>
    <property type="match status" value="1"/>
</dbReference>
<reference evidence="2 3" key="1">
    <citation type="journal article" date="2024" name="BMC Genomics">
        <title>De novo assembly and annotation of Popillia japonica's genome with initial clues to its potential as an invasive pest.</title>
        <authorList>
            <person name="Cucini C."/>
            <person name="Boschi S."/>
            <person name="Funari R."/>
            <person name="Cardaioli E."/>
            <person name="Iannotti N."/>
            <person name="Marturano G."/>
            <person name="Paoli F."/>
            <person name="Bruttini M."/>
            <person name="Carapelli A."/>
            <person name="Frati F."/>
            <person name="Nardi F."/>
        </authorList>
    </citation>
    <scope>NUCLEOTIDE SEQUENCE [LARGE SCALE GENOMIC DNA]</scope>
    <source>
        <strain evidence="2">DMR45628</strain>
    </source>
</reference>
<sequence length="403" mass="45652">MCCPGEQISKQITKGCPQGSICGPIFWDITMGELLQGLDNMNISAVNIAYADDLLVLIAGNSRPELEQKAQNINTQLLNWCNTRKLKISSEKSTYLIMKGSFKRDPTIRLNDKTVRRSKSVRYLGITISERLQYREHIEQVCSRAKTTMHMLSRLPQRDYRFPLHIIRGYMTAIMTSIVGYGSSVWAEKAKQIKPRNKLNSTQRGVLVALTGATRTTSADALQVIAGVLPMDLEVLKRAAEYWLRKGEIGKMDALINMRANSKVQIRNRIHDMWQTRWDDSEKGRRVHHLLPNIEERLQMKYFSPSPGLVHYITGHGPYTEYLYNHGLSETNICNCGETGTPEHVMFHCTALQGVTAQQRLALAEADIRNILHDETSNKILNGLARIIHTTTINGYLQSRITG</sequence>
<feature type="domain" description="Reverse transcriptase" evidence="1">
    <location>
        <begin position="1"/>
        <end position="128"/>
    </location>
</feature>
<dbReference type="InterPro" id="IPR000477">
    <property type="entry name" value="RT_dom"/>
</dbReference>
<dbReference type="EMBL" id="JASPKY010000035">
    <property type="protein sequence ID" value="KAK9747006.1"/>
    <property type="molecule type" value="Genomic_DNA"/>
</dbReference>
<keyword evidence="2" id="KW-0695">RNA-directed DNA polymerase</keyword>
<dbReference type="SUPFAM" id="SSF56672">
    <property type="entry name" value="DNA/RNA polymerases"/>
    <property type="match status" value="1"/>
</dbReference>
<evidence type="ECO:0000313" key="2">
    <source>
        <dbReference type="EMBL" id="KAK9747006.1"/>
    </source>
</evidence>
<evidence type="ECO:0000259" key="1">
    <source>
        <dbReference type="PROSITE" id="PS50878"/>
    </source>
</evidence>
<dbReference type="InterPro" id="IPR043502">
    <property type="entry name" value="DNA/RNA_pol_sf"/>
</dbReference>
<accession>A0AAW1MNQ4</accession>
<protein>
    <submittedName>
        <fullName evidence="2">Reverse transcriptase (RNA-dependent DNA polymerase)</fullName>
    </submittedName>
</protein>
<evidence type="ECO:0000313" key="3">
    <source>
        <dbReference type="Proteomes" id="UP001458880"/>
    </source>
</evidence>
<dbReference type="GO" id="GO:0003964">
    <property type="term" value="F:RNA-directed DNA polymerase activity"/>
    <property type="evidence" value="ECO:0007669"/>
    <property type="project" value="UniProtKB-KW"/>
</dbReference>
<organism evidence="2 3">
    <name type="scientific">Popillia japonica</name>
    <name type="common">Japanese beetle</name>
    <dbReference type="NCBI Taxonomy" id="7064"/>
    <lineage>
        <taxon>Eukaryota</taxon>
        <taxon>Metazoa</taxon>
        <taxon>Ecdysozoa</taxon>
        <taxon>Arthropoda</taxon>
        <taxon>Hexapoda</taxon>
        <taxon>Insecta</taxon>
        <taxon>Pterygota</taxon>
        <taxon>Neoptera</taxon>
        <taxon>Endopterygota</taxon>
        <taxon>Coleoptera</taxon>
        <taxon>Polyphaga</taxon>
        <taxon>Scarabaeiformia</taxon>
        <taxon>Scarabaeidae</taxon>
        <taxon>Rutelinae</taxon>
        <taxon>Popillia</taxon>
    </lineage>
</organism>
<keyword evidence="2" id="KW-0808">Transferase</keyword>
<comment type="caution">
    <text evidence="2">The sequence shown here is derived from an EMBL/GenBank/DDBJ whole genome shotgun (WGS) entry which is preliminary data.</text>
</comment>
<dbReference type="PANTHER" id="PTHR33332">
    <property type="entry name" value="REVERSE TRANSCRIPTASE DOMAIN-CONTAINING PROTEIN"/>
    <property type="match status" value="1"/>
</dbReference>
<proteinExistence type="predicted"/>
<dbReference type="Proteomes" id="UP001458880">
    <property type="component" value="Unassembled WGS sequence"/>
</dbReference>
<keyword evidence="2" id="KW-0548">Nucleotidyltransferase</keyword>
<name>A0AAW1MNQ4_POPJA</name>
<gene>
    <name evidence="2" type="ORF">QE152_g5697</name>
</gene>